<evidence type="ECO:0000256" key="3">
    <source>
        <dbReference type="ARBA" id="ARBA00022679"/>
    </source>
</evidence>
<evidence type="ECO:0000259" key="6">
    <source>
        <dbReference type="PROSITE" id="PS51186"/>
    </source>
</evidence>
<keyword evidence="4 7" id="KW-0012">Acyltransferase</keyword>
<evidence type="ECO:0000256" key="5">
    <source>
        <dbReference type="RuleBase" id="RU363094"/>
    </source>
</evidence>
<comment type="subcellular location">
    <subcellularLocation>
        <location evidence="5">Cytoplasm</location>
    </subcellularLocation>
</comment>
<dbReference type="SUPFAM" id="SSF55729">
    <property type="entry name" value="Acyl-CoA N-acyltransferases (Nat)"/>
    <property type="match status" value="1"/>
</dbReference>
<dbReference type="PANTHER" id="PTHR43420:SF44">
    <property type="entry name" value="ACETYLTRANSFERASE YPEA"/>
    <property type="match status" value="1"/>
</dbReference>
<dbReference type="GO" id="GO:0008999">
    <property type="term" value="F:protein-N-terminal-alanine acetyltransferase activity"/>
    <property type="evidence" value="ECO:0007669"/>
    <property type="project" value="UniProtKB-EC"/>
</dbReference>
<dbReference type="InterPro" id="IPR016181">
    <property type="entry name" value="Acyl_CoA_acyltransferase"/>
</dbReference>
<feature type="domain" description="N-acetyltransferase" evidence="6">
    <location>
        <begin position="1"/>
        <end position="145"/>
    </location>
</feature>
<accession>A0ABV1I5J5</accession>
<dbReference type="Proteomes" id="UP001470288">
    <property type="component" value="Unassembled WGS sequence"/>
</dbReference>
<comment type="function">
    <text evidence="5">Acetylates the N-terminal alanine of ribosomal protein bS18.</text>
</comment>
<dbReference type="InterPro" id="IPR006464">
    <property type="entry name" value="AcTrfase_RimI/Ard1"/>
</dbReference>
<gene>
    <name evidence="7" type="primary">rimI</name>
    <name evidence="7" type="ORF">WMO62_15520</name>
</gene>
<evidence type="ECO:0000313" key="7">
    <source>
        <dbReference type="EMBL" id="MEQ2580213.1"/>
    </source>
</evidence>
<dbReference type="EMBL" id="JBBMFC010000059">
    <property type="protein sequence ID" value="MEQ2580213.1"/>
    <property type="molecule type" value="Genomic_DNA"/>
</dbReference>
<organism evidence="7 8">
    <name type="scientific">Hominiventricola aquisgranensis</name>
    <dbReference type="NCBI Taxonomy" id="3133164"/>
    <lineage>
        <taxon>Bacteria</taxon>
        <taxon>Bacillati</taxon>
        <taxon>Bacillota</taxon>
        <taxon>Clostridia</taxon>
        <taxon>Lachnospirales</taxon>
        <taxon>Lachnospiraceae</taxon>
        <taxon>Hominiventricola</taxon>
    </lineage>
</organism>
<keyword evidence="2 5" id="KW-0963">Cytoplasm</keyword>
<dbReference type="PANTHER" id="PTHR43420">
    <property type="entry name" value="ACETYLTRANSFERASE"/>
    <property type="match status" value="1"/>
</dbReference>
<comment type="similarity">
    <text evidence="1 5">Belongs to the acetyltransferase family. RimI subfamily.</text>
</comment>
<keyword evidence="8" id="KW-1185">Reference proteome</keyword>
<dbReference type="EC" id="2.3.1.266" evidence="5"/>
<dbReference type="RefSeq" id="WP_349145251.1">
    <property type="nucleotide sequence ID" value="NZ_JBBMFC010000059.1"/>
</dbReference>
<sequence>MLISLMKEEEIPQVAALEQVCFSEPWTEQGLRESFARPEYLFVTATEDDQIVGYAGLYQVLDEGDITNIAVLPSAREKGIGTVLTRALIEAGEQRAIHAFTLEVRVGNAAAIHIYEKLGFVPVGVRKGFYEKPKEDALIMWRRQMPAQ</sequence>
<name>A0ABV1I5J5_9FIRM</name>
<dbReference type="CDD" id="cd04301">
    <property type="entry name" value="NAT_SF"/>
    <property type="match status" value="1"/>
</dbReference>
<proteinExistence type="inferred from homology"/>
<reference evidence="7 8" key="1">
    <citation type="submission" date="2024-03" db="EMBL/GenBank/DDBJ databases">
        <title>Human intestinal bacterial collection.</title>
        <authorList>
            <person name="Pauvert C."/>
            <person name="Hitch T.C.A."/>
            <person name="Clavel T."/>
        </authorList>
    </citation>
    <scope>NUCLEOTIDE SEQUENCE [LARGE SCALE GENOMIC DNA]</scope>
    <source>
        <strain evidence="7 8">CLA-AA-H78B</strain>
    </source>
</reference>
<keyword evidence="7" id="KW-0689">Ribosomal protein</keyword>
<evidence type="ECO:0000313" key="8">
    <source>
        <dbReference type="Proteomes" id="UP001470288"/>
    </source>
</evidence>
<evidence type="ECO:0000256" key="1">
    <source>
        <dbReference type="ARBA" id="ARBA00005395"/>
    </source>
</evidence>
<dbReference type="Gene3D" id="3.40.630.30">
    <property type="match status" value="1"/>
</dbReference>
<dbReference type="Pfam" id="PF00583">
    <property type="entry name" value="Acetyltransf_1"/>
    <property type="match status" value="1"/>
</dbReference>
<comment type="caution">
    <text evidence="7">The sequence shown here is derived from an EMBL/GenBank/DDBJ whole genome shotgun (WGS) entry which is preliminary data.</text>
</comment>
<evidence type="ECO:0000256" key="4">
    <source>
        <dbReference type="ARBA" id="ARBA00023315"/>
    </source>
</evidence>
<keyword evidence="7" id="KW-0687">Ribonucleoprotein</keyword>
<evidence type="ECO:0000256" key="2">
    <source>
        <dbReference type="ARBA" id="ARBA00022490"/>
    </source>
</evidence>
<protein>
    <recommendedName>
        <fullName evidence="5">[Ribosomal protein bS18]-alanine N-acetyltransferase</fullName>
        <ecNumber evidence="5">2.3.1.266</ecNumber>
    </recommendedName>
</protein>
<comment type="catalytic activity">
    <reaction evidence="5">
        <text>N-terminal L-alanyl-[ribosomal protein bS18] + acetyl-CoA = N-terminal N(alpha)-acetyl-L-alanyl-[ribosomal protein bS18] + CoA + H(+)</text>
        <dbReference type="Rhea" id="RHEA:43756"/>
        <dbReference type="Rhea" id="RHEA-COMP:10676"/>
        <dbReference type="Rhea" id="RHEA-COMP:10677"/>
        <dbReference type="ChEBI" id="CHEBI:15378"/>
        <dbReference type="ChEBI" id="CHEBI:57287"/>
        <dbReference type="ChEBI" id="CHEBI:57288"/>
        <dbReference type="ChEBI" id="CHEBI:64718"/>
        <dbReference type="ChEBI" id="CHEBI:83683"/>
        <dbReference type="EC" id="2.3.1.266"/>
    </reaction>
</comment>
<dbReference type="InterPro" id="IPR050680">
    <property type="entry name" value="YpeA/RimI_acetyltransf"/>
</dbReference>
<dbReference type="GO" id="GO:0005840">
    <property type="term" value="C:ribosome"/>
    <property type="evidence" value="ECO:0007669"/>
    <property type="project" value="UniProtKB-KW"/>
</dbReference>
<dbReference type="InterPro" id="IPR000182">
    <property type="entry name" value="GNAT_dom"/>
</dbReference>
<keyword evidence="3 7" id="KW-0808">Transferase</keyword>
<dbReference type="PROSITE" id="PS51186">
    <property type="entry name" value="GNAT"/>
    <property type="match status" value="1"/>
</dbReference>
<dbReference type="NCBIfam" id="TIGR01575">
    <property type="entry name" value="rimI"/>
    <property type="match status" value="1"/>
</dbReference>